<organism evidence="9 10">
    <name type="scientific">Natronocalculus amylovorans</name>
    <dbReference type="NCBI Taxonomy" id="2917812"/>
    <lineage>
        <taxon>Archaea</taxon>
        <taxon>Methanobacteriati</taxon>
        <taxon>Methanobacteriota</taxon>
        <taxon>Stenosarchaea group</taxon>
        <taxon>Halobacteria</taxon>
        <taxon>Halobacteriales</taxon>
        <taxon>Haloferacaceae</taxon>
        <taxon>Natronocalculus</taxon>
    </lineage>
</organism>
<evidence type="ECO:0000313" key="9">
    <source>
        <dbReference type="EMBL" id="MCL9817370.1"/>
    </source>
</evidence>
<dbReference type="GO" id="GO:0005886">
    <property type="term" value="C:plasma membrane"/>
    <property type="evidence" value="ECO:0007669"/>
    <property type="project" value="UniProtKB-SubCell"/>
</dbReference>
<dbReference type="Proteomes" id="UP001203207">
    <property type="component" value="Unassembled WGS sequence"/>
</dbReference>
<keyword evidence="10" id="KW-1185">Reference proteome</keyword>
<evidence type="ECO:0000256" key="1">
    <source>
        <dbReference type="ARBA" id="ARBA00004651"/>
    </source>
</evidence>
<evidence type="ECO:0000256" key="5">
    <source>
        <dbReference type="ARBA" id="ARBA00023136"/>
    </source>
</evidence>
<dbReference type="AlphaFoldDB" id="A0AAE3FYS9"/>
<proteinExistence type="predicted"/>
<name>A0AAE3FYS9_9EURY</name>
<feature type="domain" description="Type II secretion system protein GspF" evidence="8">
    <location>
        <begin position="476"/>
        <end position="601"/>
    </location>
</feature>
<reference evidence="9" key="1">
    <citation type="journal article" date="2022" name="Syst. Appl. Microbiol.">
        <title>Natronocalculus amylovorans gen. nov., sp. nov., and Natranaeroarchaeum aerophilus sp. nov., dominant culturable amylolytic natronoarchaea from hypersaline soda lakes in southwestern Siberia.</title>
        <authorList>
            <person name="Sorokin D.Y."/>
            <person name="Elcheninov A.G."/>
            <person name="Khizhniak T.V."/>
            <person name="Koenen M."/>
            <person name="Bale N.J."/>
            <person name="Damste J.S.S."/>
            <person name="Kublanov I.V."/>
        </authorList>
    </citation>
    <scope>NUCLEOTIDE SEQUENCE</scope>
    <source>
        <strain evidence="9">AArc-St2</strain>
    </source>
</reference>
<dbReference type="InterPro" id="IPR056569">
    <property type="entry name" value="ArlJ-like"/>
</dbReference>
<reference evidence="9" key="2">
    <citation type="submission" date="2022-02" db="EMBL/GenBank/DDBJ databases">
        <authorList>
            <person name="Elcheninov A.G."/>
            <person name="Sorokin D.Y."/>
            <person name="Kublanov I.V."/>
        </authorList>
    </citation>
    <scope>NUCLEOTIDE SEQUENCE</scope>
    <source>
        <strain evidence="9">AArc-St2</strain>
    </source>
</reference>
<dbReference type="PANTHER" id="PTHR35402">
    <property type="entry name" value="INTEGRAL MEMBRANE PROTEIN-RELATED"/>
    <property type="match status" value="1"/>
</dbReference>
<dbReference type="RefSeq" id="WP_250584435.1">
    <property type="nucleotide sequence ID" value="NZ_JAKRVX010000003.1"/>
</dbReference>
<dbReference type="Pfam" id="PF00482">
    <property type="entry name" value="T2SSF"/>
    <property type="match status" value="2"/>
</dbReference>
<feature type="region of interest" description="Disordered" evidence="6">
    <location>
        <begin position="347"/>
        <end position="371"/>
    </location>
</feature>
<feature type="transmembrane region" description="Helical" evidence="7">
    <location>
        <begin position="317"/>
        <end position="337"/>
    </location>
</feature>
<feature type="transmembrane region" description="Helical" evidence="7">
    <location>
        <begin position="402"/>
        <end position="424"/>
    </location>
</feature>
<dbReference type="EMBL" id="JAKRVX010000003">
    <property type="protein sequence ID" value="MCL9817370.1"/>
    <property type="molecule type" value="Genomic_DNA"/>
</dbReference>
<dbReference type="InterPro" id="IPR018076">
    <property type="entry name" value="T2SS_GspF_dom"/>
</dbReference>
<feature type="domain" description="Type II secretion system protein GspF" evidence="8">
    <location>
        <begin position="178"/>
        <end position="303"/>
    </location>
</feature>
<keyword evidence="4 7" id="KW-1133">Transmembrane helix</keyword>
<evidence type="ECO:0000256" key="2">
    <source>
        <dbReference type="ARBA" id="ARBA00022475"/>
    </source>
</evidence>
<evidence type="ECO:0000259" key="8">
    <source>
        <dbReference type="Pfam" id="PF00482"/>
    </source>
</evidence>
<dbReference type="PANTHER" id="PTHR35402:SF1">
    <property type="entry name" value="TYPE II SECRETION SYSTEM PROTEIN GSPF DOMAIN-CONTAINING PROTEIN"/>
    <property type="match status" value="1"/>
</dbReference>
<keyword evidence="2" id="KW-1003">Cell membrane</keyword>
<evidence type="ECO:0000256" key="7">
    <source>
        <dbReference type="SAM" id="Phobius"/>
    </source>
</evidence>
<feature type="transmembrane region" description="Helical" evidence="7">
    <location>
        <begin position="288"/>
        <end position="311"/>
    </location>
</feature>
<feature type="transmembrane region" description="Helical" evidence="7">
    <location>
        <begin position="436"/>
        <end position="458"/>
    </location>
</feature>
<keyword evidence="5 7" id="KW-0472">Membrane</keyword>
<dbReference type="Gene3D" id="1.20.81.30">
    <property type="entry name" value="Type II secretion system (T2SS), domain F"/>
    <property type="match status" value="1"/>
</dbReference>
<protein>
    <submittedName>
        <fullName evidence="9">Type II secretion system F family protein</fullName>
    </submittedName>
</protein>
<evidence type="ECO:0000256" key="6">
    <source>
        <dbReference type="SAM" id="MobiDB-lite"/>
    </source>
</evidence>
<accession>A0AAE3FYS9</accession>
<feature type="transmembrane region" description="Helical" evidence="7">
    <location>
        <begin position="72"/>
        <end position="97"/>
    </location>
</feature>
<evidence type="ECO:0000313" key="10">
    <source>
        <dbReference type="Proteomes" id="UP001203207"/>
    </source>
</evidence>
<sequence length="688" mass="74493">MIRYLPFLFASALCLVVLIPSVSSRADALLSRLALALFGEYVATSHKKQQQRKLMHAAHIAETHRQYASRTLLYSAILGVAGGILGVYFATFVFWVLEVGDEPLANALPAMFWSVAALFQLESLSLSQIFVLFVAASSVGGVVLGIGSYWLRWYILREKAHARASEIEATLPQTIAFIYALSRSGMSFPAILSTLSDNQAVYGEAAKEFSVVVNDMDTFGTDVITALTQLSERTPSDGMADLSENLASVLGSGKNVSGFLHEQYIQYKDESESQQRQYLDLLATFAEAYVTVLVAGPLFLITILVVIGLVLEDTLSLVRAISYIGLPLGTIAFVVYVDSITQSFQSGAKTSDASTTGNSISTDTATLSGTDSDEQQIVNQERLAAYDRIKTILQWANQPKDAVLSAPWTTAIVTVPFSIIWITFRVDSFFLPLPELGAAIAGPVVEAAIITLGMYAIVYELGKRRTKRIESQMPDFLDRFASVNDAGMTVIESFKRVANSDLGVLTHELQRTWNDIQWGATTQDALTRFDARTRSPAVTRSVALISNAMRTSGDVGPVVSIAADQSRSSAQLERERSQEMLTYLIVIYISFLVFLGIIAALSVSFIPAIEAAAGEAATDDLPVGVGFAPTLGDINAEAYLIVFYHVSAIQGLCSGLVAGQLGEGRVHDGVKHATILLVLTYVTFLSIS</sequence>
<feature type="transmembrane region" description="Helical" evidence="7">
    <location>
        <begin position="581"/>
        <end position="606"/>
    </location>
</feature>
<comment type="subcellular location">
    <subcellularLocation>
        <location evidence="1">Cell membrane</location>
        <topology evidence="1">Multi-pass membrane protein</topology>
    </subcellularLocation>
</comment>
<gene>
    <name evidence="9" type="ORF">AArcSt2_10490</name>
</gene>
<dbReference type="InterPro" id="IPR042094">
    <property type="entry name" value="T2SS_GspF_sf"/>
</dbReference>
<evidence type="ECO:0000256" key="4">
    <source>
        <dbReference type="ARBA" id="ARBA00022989"/>
    </source>
</evidence>
<feature type="transmembrane region" description="Helical" evidence="7">
    <location>
        <begin position="127"/>
        <end position="151"/>
    </location>
</feature>
<evidence type="ECO:0000256" key="3">
    <source>
        <dbReference type="ARBA" id="ARBA00022692"/>
    </source>
</evidence>
<keyword evidence="3 7" id="KW-0812">Transmembrane</keyword>
<comment type="caution">
    <text evidence="9">The sequence shown here is derived from an EMBL/GenBank/DDBJ whole genome shotgun (WGS) entry which is preliminary data.</text>
</comment>